<keyword evidence="3" id="KW-1185">Reference proteome</keyword>
<evidence type="ECO:0008006" key="4">
    <source>
        <dbReference type="Google" id="ProtNLM"/>
    </source>
</evidence>
<organism evidence="2 3">
    <name type="scientific">Thamnocephalis sphaerospora</name>
    <dbReference type="NCBI Taxonomy" id="78915"/>
    <lineage>
        <taxon>Eukaryota</taxon>
        <taxon>Fungi</taxon>
        <taxon>Fungi incertae sedis</taxon>
        <taxon>Zoopagomycota</taxon>
        <taxon>Zoopagomycotina</taxon>
        <taxon>Zoopagomycetes</taxon>
        <taxon>Zoopagales</taxon>
        <taxon>Sigmoideomycetaceae</taxon>
        <taxon>Thamnocephalis</taxon>
    </lineage>
</organism>
<proteinExistence type="predicted"/>
<protein>
    <recommendedName>
        <fullName evidence="4">TatD family</fullName>
    </recommendedName>
</protein>
<reference evidence="3" key="1">
    <citation type="journal article" date="2018" name="Nat. Microbiol.">
        <title>Leveraging single-cell genomics to expand the fungal tree of life.</title>
        <authorList>
            <person name="Ahrendt S.R."/>
            <person name="Quandt C.A."/>
            <person name="Ciobanu D."/>
            <person name="Clum A."/>
            <person name="Salamov A."/>
            <person name="Andreopoulos B."/>
            <person name="Cheng J.F."/>
            <person name="Woyke T."/>
            <person name="Pelin A."/>
            <person name="Henrissat B."/>
            <person name="Reynolds N.K."/>
            <person name="Benny G.L."/>
            <person name="Smith M.E."/>
            <person name="James T.Y."/>
            <person name="Grigoriev I.V."/>
        </authorList>
    </citation>
    <scope>NUCLEOTIDE SEQUENCE [LARGE SCALE GENOMIC DNA]</scope>
    <source>
        <strain evidence="3">RSA 1356</strain>
    </source>
</reference>
<dbReference type="Gene3D" id="3.20.20.140">
    <property type="entry name" value="Metal-dependent hydrolases"/>
    <property type="match status" value="1"/>
</dbReference>
<dbReference type="OrthoDB" id="413993at2759"/>
<dbReference type="InterPro" id="IPR053044">
    <property type="entry name" value="Metallo-hydrolase/TatD-type"/>
</dbReference>
<accession>A0A4P9XGV4</accession>
<dbReference type="EMBL" id="KZ993395">
    <property type="protein sequence ID" value="RKP04876.1"/>
    <property type="molecule type" value="Genomic_DNA"/>
</dbReference>
<dbReference type="Proteomes" id="UP000271241">
    <property type="component" value="Unassembled WGS sequence"/>
</dbReference>
<evidence type="ECO:0000256" key="1">
    <source>
        <dbReference type="SAM" id="MobiDB-lite"/>
    </source>
</evidence>
<sequence>MVDSSLPLSSSAASSPGEESEDTSAWFPYLYDTHCHIVDDAPEHYARVSELRTSRLCLMSAKPEDWSLVALLARAHPSKVRPAFGVHPWYADQVHTATTTVSGDDDAKPAAGEMTGGTDEPPQPLWWIQTLRMQLQAFPDAVVGEIGNRLDRAAKDPKTGQIYDAAQQMRAFTAQWSLAAELGRPVSIHCVRRHGAFVDHLLECARMPDHRWPPSVVMHAYTGSADTAHRLLALERTLARRSPALQPVPRFYFSLSSAIHGGRGSARTTAWVSAVPEDRLLLETDIHRVQDIDAYMVDACRMAAQLNGSGVPAAVIAQRTWQNALAALAEP</sequence>
<feature type="compositionally biased region" description="Low complexity" evidence="1">
    <location>
        <begin position="1"/>
        <end position="16"/>
    </location>
</feature>
<gene>
    <name evidence="2" type="ORF">THASP1DRAFT_20566</name>
</gene>
<dbReference type="PANTHER" id="PTHR47345">
    <property type="entry name" value="CUT9-INTERACTING PROTEIN SCN1"/>
    <property type="match status" value="1"/>
</dbReference>
<feature type="region of interest" description="Disordered" evidence="1">
    <location>
        <begin position="1"/>
        <end position="21"/>
    </location>
</feature>
<name>A0A4P9XGV4_9FUNG</name>
<dbReference type="GO" id="GO:0016788">
    <property type="term" value="F:hydrolase activity, acting on ester bonds"/>
    <property type="evidence" value="ECO:0007669"/>
    <property type="project" value="InterPro"/>
</dbReference>
<dbReference type="PANTHER" id="PTHR47345:SF1">
    <property type="entry name" value="CUT9-INTERACTING PROTEIN SCN1"/>
    <property type="match status" value="1"/>
</dbReference>
<feature type="region of interest" description="Disordered" evidence="1">
    <location>
        <begin position="100"/>
        <end position="119"/>
    </location>
</feature>
<dbReference type="InterPro" id="IPR032466">
    <property type="entry name" value="Metal_Hydrolase"/>
</dbReference>
<evidence type="ECO:0000313" key="3">
    <source>
        <dbReference type="Proteomes" id="UP000271241"/>
    </source>
</evidence>
<dbReference type="InterPro" id="IPR001130">
    <property type="entry name" value="TatD-like"/>
</dbReference>
<dbReference type="SUPFAM" id="SSF51556">
    <property type="entry name" value="Metallo-dependent hydrolases"/>
    <property type="match status" value="1"/>
</dbReference>
<dbReference type="STRING" id="78915.A0A4P9XGV4"/>
<dbReference type="AlphaFoldDB" id="A0A4P9XGV4"/>
<evidence type="ECO:0000313" key="2">
    <source>
        <dbReference type="EMBL" id="RKP04876.1"/>
    </source>
</evidence>
<dbReference type="Pfam" id="PF01026">
    <property type="entry name" value="TatD_DNase"/>
    <property type="match status" value="1"/>
</dbReference>